<dbReference type="InterPro" id="IPR038249">
    <property type="entry name" value="PolIII_tau_V_sf"/>
</dbReference>
<keyword evidence="3 11" id="KW-0548">Nucleotidyltransferase</keyword>
<comment type="function">
    <text evidence="11">DNA polymerase III is a complex, multichain enzyme responsible for most of the replicative synthesis in bacteria. This DNA polymerase also exhibits 3' to 5' exonuclease activity.</text>
</comment>
<feature type="domain" description="AAA+ ATPase" evidence="13">
    <location>
        <begin position="37"/>
        <end position="179"/>
    </location>
</feature>
<dbReference type="InterPro" id="IPR027417">
    <property type="entry name" value="P-loop_NTPase"/>
</dbReference>
<proteinExistence type="inferred from homology"/>
<dbReference type="EC" id="2.7.7.7" evidence="11"/>
<feature type="region of interest" description="Disordered" evidence="12">
    <location>
        <begin position="363"/>
        <end position="579"/>
    </location>
</feature>
<evidence type="ECO:0000256" key="3">
    <source>
        <dbReference type="ARBA" id="ARBA00022695"/>
    </source>
</evidence>
<dbReference type="Proteomes" id="UP001589814">
    <property type="component" value="Unassembled WGS sequence"/>
</dbReference>
<dbReference type="Gene3D" id="1.20.272.10">
    <property type="match status" value="1"/>
</dbReference>
<feature type="compositionally biased region" description="Low complexity" evidence="12">
    <location>
        <begin position="458"/>
        <end position="474"/>
    </location>
</feature>
<dbReference type="InterPro" id="IPR050238">
    <property type="entry name" value="DNA_Rep/Repair_Clamp_Loader"/>
</dbReference>
<evidence type="ECO:0000313" key="15">
    <source>
        <dbReference type="Proteomes" id="UP001589814"/>
    </source>
</evidence>
<dbReference type="CDD" id="cd00009">
    <property type="entry name" value="AAA"/>
    <property type="match status" value="1"/>
</dbReference>
<dbReference type="SUPFAM" id="SSF48019">
    <property type="entry name" value="post-AAA+ oligomerization domain-like"/>
    <property type="match status" value="1"/>
</dbReference>
<dbReference type="PANTHER" id="PTHR11669">
    <property type="entry name" value="REPLICATION FACTOR C / DNA POLYMERASE III GAMMA-TAU SUBUNIT"/>
    <property type="match status" value="1"/>
</dbReference>
<keyword evidence="6 11" id="KW-0547">Nucleotide-binding</keyword>
<name>A0ABV6G7N9_9GAMM</name>
<dbReference type="Pfam" id="PF13177">
    <property type="entry name" value="DNA_pol3_delta2"/>
    <property type="match status" value="1"/>
</dbReference>
<evidence type="ECO:0000256" key="8">
    <source>
        <dbReference type="ARBA" id="ARBA00022840"/>
    </source>
</evidence>
<dbReference type="Gene3D" id="3.30.300.150">
    <property type="entry name" value="DNA polymerase III, tau subunit, domain V"/>
    <property type="match status" value="1"/>
</dbReference>
<dbReference type="InterPro" id="IPR012763">
    <property type="entry name" value="DNA_pol_III_sug/sutau_N"/>
</dbReference>
<evidence type="ECO:0000256" key="6">
    <source>
        <dbReference type="ARBA" id="ARBA00022741"/>
    </source>
</evidence>
<dbReference type="NCBIfam" id="NF004046">
    <property type="entry name" value="PRK05563.1"/>
    <property type="match status" value="1"/>
</dbReference>
<comment type="catalytic activity">
    <reaction evidence="10 11">
        <text>DNA(n) + a 2'-deoxyribonucleoside 5'-triphosphate = DNA(n+1) + diphosphate</text>
        <dbReference type="Rhea" id="RHEA:22508"/>
        <dbReference type="Rhea" id="RHEA-COMP:17339"/>
        <dbReference type="Rhea" id="RHEA-COMP:17340"/>
        <dbReference type="ChEBI" id="CHEBI:33019"/>
        <dbReference type="ChEBI" id="CHEBI:61560"/>
        <dbReference type="ChEBI" id="CHEBI:173112"/>
        <dbReference type="EC" id="2.7.7.7"/>
    </reaction>
</comment>
<dbReference type="Pfam" id="PF22608">
    <property type="entry name" value="DNAX_ATPase_lid"/>
    <property type="match status" value="1"/>
</dbReference>
<gene>
    <name evidence="11 14" type="primary">dnaX</name>
    <name evidence="14" type="ORF">ACFFHW_17115</name>
</gene>
<keyword evidence="7" id="KW-0862">Zinc</keyword>
<dbReference type="RefSeq" id="WP_019952517.1">
    <property type="nucleotide sequence ID" value="NZ_JBHLVX010000065.1"/>
</dbReference>
<accession>A0ABV6G7N9</accession>
<dbReference type="Pfam" id="PF12169">
    <property type="entry name" value="DNA_pol3_gamma3"/>
    <property type="match status" value="1"/>
</dbReference>
<dbReference type="SMART" id="SM00382">
    <property type="entry name" value="AAA"/>
    <property type="match status" value="1"/>
</dbReference>
<evidence type="ECO:0000256" key="4">
    <source>
        <dbReference type="ARBA" id="ARBA00022705"/>
    </source>
</evidence>
<dbReference type="InterPro" id="IPR022754">
    <property type="entry name" value="DNA_pol_III_gamma-3"/>
</dbReference>
<dbReference type="GO" id="GO:0003887">
    <property type="term" value="F:DNA-directed DNA polymerase activity"/>
    <property type="evidence" value="ECO:0007669"/>
    <property type="project" value="UniProtKB-EC"/>
</dbReference>
<keyword evidence="5" id="KW-0479">Metal-binding</keyword>
<dbReference type="InterPro" id="IPR001270">
    <property type="entry name" value="ClpA/B"/>
</dbReference>
<keyword evidence="4 11" id="KW-0235">DNA replication</keyword>
<dbReference type="InterPro" id="IPR008921">
    <property type="entry name" value="DNA_pol3_clamp-load_cplx_C"/>
</dbReference>
<dbReference type="InterPro" id="IPR021029">
    <property type="entry name" value="DNA_pol_III_tau_dom-5"/>
</dbReference>
<protein>
    <recommendedName>
        <fullName evidence="11">DNA polymerase III subunit gamma/tau</fullName>
        <ecNumber evidence="11">2.7.7.7</ecNumber>
    </recommendedName>
</protein>
<keyword evidence="15" id="KW-1185">Reference proteome</keyword>
<sequence>MSYQVLARQWRPRTFHELVGQEHVSRALVNALDQGRLHHAYLFTGTRGVGKTTLARILARCLNCESGVTSRPCGVCETCRAIDEGRFVDLIEVDAASRTKVEDTRELLDNVQYAPTQGRYKVYLIDEVHMLSTHSFNALLKTLEEPPPHVRFLLATTDPQKLPATVLSRCLQFALKRMTPERIVGHLRHILGHERTPFDEAALWLLGRAADGSMRDGLSLTDQAIAFGHGEVREADVIAMLGTLDQRRILGLAEALARGDAAAVLAEVATLAEQGPDFAGVLDALAGVFHRLAVAQMVPDALDNGEGDREALLELAGRFSAEDVQLYYQIAIAGRGDMDSAPEARTALEMTLLRMLAFRPQGAPAPAPAELPIRASAPPAASSEEASATGGGTGDSAAVSSPDATADGSPAAAPSSQSVAPARFEEPMEAPVEESSAVPPDAQQAPSPAPPWDDDSDASSLPASEESAALAEALVNEGAEPPVADTTEPGLVPEPPADEDTAEAFGMPEPPQADEGMDEKAADSAFEAYFSHAPAAAVDTAALSESPPAGPPPLGSESPPEVAPADAEAEPDDRGPLDNTRWLRLFPRLALSGMTANLVANCVVDSDDGRALTLRLDPSQSAMNADVHRERLAAALEGAGESRRVMIEVNEIDPQLETPARHRERLEQQRRQRAVEALEHDPHIQSLQQTFGARLLERTVTSFEQDSGTDRG</sequence>
<keyword evidence="8 11" id="KW-0067">ATP-binding</keyword>
<evidence type="ECO:0000256" key="7">
    <source>
        <dbReference type="ARBA" id="ARBA00022833"/>
    </source>
</evidence>
<evidence type="ECO:0000256" key="10">
    <source>
        <dbReference type="ARBA" id="ARBA00049244"/>
    </source>
</evidence>
<comment type="caution">
    <text evidence="14">The sequence shown here is derived from an EMBL/GenBank/DDBJ whole genome shotgun (WGS) entry which is preliminary data.</text>
</comment>
<keyword evidence="9 11" id="KW-0239">DNA-directed DNA polymerase</keyword>
<organism evidence="14 15">
    <name type="scientific">Kushneria aurantia</name>
    <dbReference type="NCBI Taxonomy" id="504092"/>
    <lineage>
        <taxon>Bacteria</taxon>
        <taxon>Pseudomonadati</taxon>
        <taxon>Pseudomonadota</taxon>
        <taxon>Gammaproteobacteria</taxon>
        <taxon>Oceanospirillales</taxon>
        <taxon>Halomonadaceae</taxon>
        <taxon>Kushneria</taxon>
    </lineage>
</organism>
<evidence type="ECO:0000256" key="9">
    <source>
        <dbReference type="ARBA" id="ARBA00022932"/>
    </source>
</evidence>
<dbReference type="Pfam" id="PF12170">
    <property type="entry name" value="DNA_pol3_tau_5"/>
    <property type="match status" value="1"/>
</dbReference>
<dbReference type="PRINTS" id="PR00300">
    <property type="entry name" value="CLPPROTEASEA"/>
</dbReference>
<feature type="compositionally biased region" description="Low complexity" evidence="12">
    <location>
        <begin position="435"/>
        <end position="446"/>
    </location>
</feature>
<feature type="compositionally biased region" description="Low complexity" evidence="12">
    <location>
        <begin position="555"/>
        <end position="566"/>
    </location>
</feature>
<evidence type="ECO:0000256" key="12">
    <source>
        <dbReference type="SAM" id="MobiDB-lite"/>
    </source>
</evidence>
<evidence type="ECO:0000256" key="5">
    <source>
        <dbReference type="ARBA" id="ARBA00022723"/>
    </source>
</evidence>
<reference evidence="14 15" key="1">
    <citation type="submission" date="2024-09" db="EMBL/GenBank/DDBJ databases">
        <authorList>
            <person name="Sun Q."/>
            <person name="Mori K."/>
        </authorList>
    </citation>
    <scope>NUCLEOTIDE SEQUENCE [LARGE SCALE GENOMIC DNA]</scope>
    <source>
        <strain evidence="14 15">CCM 7415</strain>
    </source>
</reference>
<keyword evidence="2 11" id="KW-0808">Transferase</keyword>
<feature type="compositionally biased region" description="Low complexity" evidence="12">
    <location>
        <begin position="375"/>
        <end position="388"/>
    </location>
</feature>
<evidence type="ECO:0000313" key="14">
    <source>
        <dbReference type="EMBL" id="MFC0269685.1"/>
    </source>
</evidence>
<dbReference type="Gene3D" id="3.40.50.300">
    <property type="entry name" value="P-loop containing nucleotide triphosphate hydrolases"/>
    <property type="match status" value="1"/>
</dbReference>
<dbReference type="InterPro" id="IPR003593">
    <property type="entry name" value="AAA+_ATPase"/>
</dbReference>
<evidence type="ECO:0000256" key="1">
    <source>
        <dbReference type="ARBA" id="ARBA00006360"/>
    </source>
</evidence>
<dbReference type="NCBIfam" id="TIGR02397">
    <property type="entry name" value="dnaX_nterm"/>
    <property type="match status" value="1"/>
</dbReference>
<dbReference type="NCBIfam" id="NF005942">
    <property type="entry name" value="PRK07994.1"/>
    <property type="match status" value="1"/>
</dbReference>
<dbReference type="InterPro" id="IPR045085">
    <property type="entry name" value="HLD_clamp_pol_III_gamma_tau"/>
</dbReference>
<evidence type="ECO:0000259" key="13">
    <source>
        <dbReference type="SMART" id="SM00382"/>
    </source>
</evidence>
<dbReference type="PANTHER" id="PTHR11669:SF0">
    <property type="entry name" value="PROTEIN STICHEL-LIKE 2"/>
    <property type="match status" value="1"/>
</dbReference>
<feature type="compositionally biased region" description="Low complexity" evidence="12">
    <location>
        <begin position="395"/>
        <end position="422"/>
    </location>
</feature>
<dbReference type="SUPFAM" id="SSF52540">
    <property type="entry name" value="P-loop containing nucleoside triphosphate hydrolases"/>
    <property type="match status" value="1"/>
</dbReference>
<dbReference type="Gene3D" id="1.10.8.60">
    <property type="match status" value="1"/>
</dbReference>
<comment type="subunit">
    <text evidence="11">DNA polymerase III contains a core (composed of alpha, epsilon and theta chains) that associates with a tau subunit. This core dimerizes to form the POLIII' complex. PolIII' associates with the gamma complex (composed of gamma, delta, delta', psi and chi chains) and with the beta chain to form the complete DNA polymerase III complex.</text>
</comment>
<evidence type="ECO:0000256" key="2">
    <source>
        <dbReference type="ARBA" id="ARBA00022679"/>
    </source>
</evidence>
<evidence type="ECO:0000256" key="11">
    <source>
        <dbReference type="RuleBase" id="RU364063"/>
    </source>
</evidence>
<dbReference type="EMBL" id="JBHLVX010000065">
    <property type="protein sequence ID" value="MFC0269685.1"/>
    <property type="molecule type" value="Genomic_DNA"/>
</dbReference>
<comment type="similarity">
    <text evidence="1 11">Belongs to the DnaX/STICHEL family.</text>
</comment>
<dbReference type="CDD" id="cd18137">
    <property type="entry name" value="HLD_clamp_pol_III_gamma_tau"/>
    <property type="match status" value="1"/>
</dbReference>